<evidence type="ECO:0000256" key="1">
    <source>
        <dbReference type="SAM" id="MobiDB-lite"/>
    </source>
</evidence>
<sequence>MRAVHPSQLHANPGLSPQDTDGAAGRPAIRAGHPVSVCPGTPGMNSGSSPSPASLESRSPRALSESSAAPPQPRQQPPGHATLLSSRGQRRPSAFSYMVSSKAATVGTFLQFLLSRWRPRAGACTPSPPSKSLFPRARLTLRLSPDPPAAPCAPSAPSAAHPSVFFPLITGSEITRPEVLLPAAVAPLP</sequence>
<evidence type="ECO:0000313" key="3">
    <source>
        <dbReference type="Proteomes" id="UP000593571"/>
    </source>
</evidence>
<comment type="caution">
    <text evidence="2">The sequence shown here is derived from an EMBL/GenBank/DDBJ whole genome shotgun (WGS) entry which is preliminary data.</text>
</comment>
<accession>A0A7J8C287</accession>
<feature type="compositionally biased region" description="Low complexity" evidence="1">
    <location>
        <begin position="39"/>
        <end position="57"/>
    </location>
</feature>
<gene>
    <name evidence="2" type="ORF">HJG63_009261</name>
</gene>
<evidence type="ECO:0000313" key="2">
    <source>
        <dbReference type="EMBL" id="KAF6404929.1"/>
    </source>
</evidence>
<name>A0A7J8C287_ROUAE</name>
<protein>
    <submittedName>
        <fullName evidence="2">Uncharacterized protein</fullName>
    </submittedName>
</protein>
<dbReference type="EMBL" id="JACASE010000015">
    <property type="protein sequence ID" value="KAF6404929.1"/>
    <property type="molecule type" value="Genomic_DNA"/>
</dbReference>
<feature type="region of interest" description="Disordered" evidence="1">
    <location>
        <begin position="1"/>
        <end position="91"/>
    </location>
</feature>
<organism evidence="2 3">
    <name type="scientific">Rousettus aegyptiacus</name>
    <name type="common">Egyptian fruit bat</name>
    <name type="synonym">Pteropus aegyptiacus</name>
    <dbReference type="NCBI Taxonomy" id="9407"/>
    <lineage>
        <taxon>Eukaryota</taxon>
        <taxon>Metazoa</taxon>
        <taxon>Chordata</taxon>
        <taxon>Craniata</taxon>
        <taxon>Vertebrata</taxon>
        <taxon>Euteleostomi</taxon>
        <taxon>Mammalia</taxon>
        <taxon>Eutheria</taxon>
        <taxon>Laurasiatheria</taxon>
        <taxon>Chiroptera</taxon>
        <taxon>Yinpterochiroptera</taxon>
        <taxon>Pteropodoidea</taxon>
        <taxon>Pteropodidae</taxon>
        <taxon>Rousettinae</taxon>
        <taxon>Rousettus</taxon>
    </lineage>
</organism>
<keyword evidence="3" id="KW-1185">Reference proteome</keyword>
<dbReference type="AlphaFoldDB" id="A0A7J8C287"/>
<reference evidence="2 3" key="1">
    <citation type="journal article" date="2020" name="Nature">
        <title>Six reference-quality genomes reveal evolution of bat adaptations.</title>
        <authorList>
            <person name="Jebb D."/>
            <person name="Huang Z."/>
            <person name="Pippel M."/>
            <person name="Hughes G.M."/>
            <person name="Lavrichenko K."/>
            <person name="Devanna P."/>
            <person name="Winkler S."/>
            <person name="Jermiin L.S."/>
            <person name="Skirmuntt E.C."/>
            <person name="Katzourakis A."/>
            <person name="Burkitt-Gray L."/>
            <person name="Ray D.A."/>
            <person name="Sullivan K.A.M."/>
            <person name="Roscito J.G."/>
            <person name="Kirilenko B.M."/>
            <person name="Davalos L.M."/>
            <person name="Corthals A.P."/>
            <person name="Power M.L."/>
            <person name="Jones G."/>
            <person name="Ransome R.D."/>
            <person name="Dechmann D.K.N."/>
            <person name="Locatelli A.G."/>
            <person name="Puechmaille S.J."/>
            <person name="Fedrigo O."/>
            <person name="Jarvis E.D."/>
            <person name="Hiller M."/>
            <person name="Vernes S.C."/>
            <person name="Myers E.W."/>
            <person name="Teeling E.C."/>
        </authorList>
    </citation>
    <scope>NUCLEOTIDE SEQUENCE [LARGE SCALE GENOMIC DNA]</scope>
    <source>
        <strain evidence="2">MRouAeg1</strain>
        <tissue evidence="2">Muscle</tissue>
    </source>
</reference>
<dbReference type="Proteomes" id="UP000593571">
    <property type="component" value="Unassembled WGS sequence"/>
</dbReference>
<proteinExistence type="predicted"/>